<dbReference type="Proteomes" id="UP000315995">
    <property type="component" value="Chromosome"/>
</dbReference>
<evidence type="ECO:0000313" key="2">
    <source>
        <dbReference type="Proteomes" id="UP000315995"/>
    </source>
</evidence>
<gene>
    <name evidence="1" type="ORF">FIV42_05225</name>
</gene>
<keyword evidence="1" id="KW-0489">Methyltransferase</keyword>
<dbReference type="PANTHER" id="PTHR43861:SF1">
    <property type="entry name" value="TRANS-ACONITATE 2-METHYLTRANSFERASE"/>
    <property type="match status" value="1"/>
</dbReference>
<dbReference type="Pfam" id="PF13489">
    <property type="entry name" value="Methyltransf_23"/>
    <property type="match status" value="1"/>
</dbReference>
<dbReference type="OrthoDB" id="9804312at2"/>
<dbReference type="CDD" id="cd02440">
    <property type="entry name" value="AdoMet_MTases"/>
    <property type="match status" value="1"/>
</dbReference>
<dbReference type="GO" id="GO:0032259">
    <property type="term" value="P:methylation"/>
    <property type="evidence" value="ECO:0007669"/>
    <property type="project" value="UniProtKB-KW"/>
</dbReference>
<dbReference type="Gene3D" id="3.40.50.150">
    <property type="entry name" value="Vaccinia Virus protein VP39"/>
    <property type="match status" value="1"/>
</dbReference>
<reference evidence="1 2" key="1">
    <citation type="submission" date="2019-06" db="EMBL/GenBank/DDBJ databases">
        <title>Persicimonas caeni gen. nov., sp. nov., a predatory bacterium isolated from solar saltern.</title>
        <authorList>
            <person name="Wang S."/>
        </authorList>
    </citation>
    <scope>NUCLEOTIDE SEQUENCE [LARGE SCALE GENOMIC DNA]</scope>
    <source>
        <strain evidence="1 2">YN101</strain>
    </source>
</reference>
<evidence type="ECO:0000313" key="1">
    <source>
        <dbReference type="EMBL" id="QDG50154.1"/>
    </source>
</evidence>
<name>A0A4Y6PPB9_PERCE</name>
<protein>
    <submittedName>
        <fullName evidence="1">Class I SAM-dependent methyltransferase</fullName>
    </submittedName>
</protein>
<accession>A0A5B8Y067</accession>
<dbReference type="InterPro" id="IPR029063">
    <property type="entry name" value="SAM-dependent_MTases_sf"/>
</dbReference>
<dbReference type="GO" id="GO:0008168">
    <property type="term" value="F:methyltransferase activity"/>
    <property type="evidence" value="ECO:0007669"/>
    <property type="project" value="UniProtKB-KW"/>
</dbReference>
<dbReference type="AlphaFoldDB" id="A0A4Y6PPB9"/>
<dbReference type="SUPFAM" id="SSF53335">
    <property type="entry name" value="S-adenosyl-L-methionine-dependent methyltransferases"/>
    <property type="match status" value="1"/>
</dbReference>
<sequence>MLPGLSGSIRKQIAEAYGEVYHELVEKWAWRNEVFQDRLLRFARFCRKEGCILDLGCGFGRDVAFFSELGFKAAGIDICEEAIALGREIYGQKHLKQGDILSVDAACPWQLLDGIWCRGVIFHLDREQLRELSHKLYMLTASGAVLYFQAFSGTGYQYRRIAETDSYTHYFFHQRAFVTETFINAGFEVLLDQSTSDEVRLFFEK</sequence>
<dbReference type="PANTHER" id="PTHR43861">
    <property type="entry name" value="TRANS-ACONITATE 2-METHYLTRANSFERASE-RELATED"/>
    <property type="match status" value="1"/>
</dbReference>
<dbReference type="EMBL" id="CP041186">
    <property type="protein sequence ID" value="QDG50154.1"/>
    <property type="molecule type" value="Genomic_DNA"/>
</dbReference>
<keyword evidence="2" id="KW-1185">Reference proteome</keyword>
<dbReference type="RefSeq" id="WP_141196650.1">
    <property type="nucleotide sequence ID" value="NZ_CP041186.1"/>
</dbReference>
<organism evidence="1 2">
    <name type="scientific">Persicimonas caeni</name>
    <dbReference type="NCBI Taxonomy" id="2292766"/>
    <lineage>
        <taxon>Bacteria</taxon>
        <taxon>Deltaproteobacteria</taxon>
        <taxon>Bradymonadales</taxon>
        <taxon>Bradymonadaceae</taxon>
        <taxon>Persicimonas</taxon>
    </lineage>
</organism>
<keyword evidence="1" id="KW-0808">Transferase</keyword>
<accession>A0A4Y6PPB9</accession>
<proteinExistence type="predicted"/>